<proteinExistence type="predicted"/>
<keyword evidence="4" id="KW-1185">Reference proteome</keyword>
<evidence type="ECO:0000313" key="3">
    <source>
        <dbReference type="EMBL" id="OHX21943.1"/>
    </source>
</evidence>
<dbReference type="SUPFAM" id="SSF55729">
    <property type="entry name" value="Acyl-CoA N-acyltransferases (Nat)"/>
    <property type="match status" value="1"/>
</dbReference>
<organism evidence="3 4">
    <name type="scientific">Chromobacterium sphagni</name>
    <dbReference type="NCBI Taxonomy" id="1903179"/>
    <lineage>
        <taxon>Bacteria</taxon>
        <taxon>Pseudomonadati</taxon>
        <taxon>Pseudomonadota</taxon>
        <taxon>Betaproteobacteria</taxon>
        <taxon>Neisseriales</taxon>
        <taxon>Chromobacteriaceae</taxon>
        <taxon>Chromobacterium</taxon>
    </lineage>
</organism>
<protein>
    <recommendedName>
        <fullName evidence="2">N-acetyltransferase domain-containing protein</fullName>
    </recommendedName>
</protein>
<feature type="coiled-coil region" evidence="1">
    <location>
        <begin position="200"/>
        <end position="227"/>
    </location>
</feature>
<accession>A0ABX3CIL2</accession>
<comment type="caution">
    <text evidence="3">The sequence shown here is derived from an EMBL/GenBank/DDBJ whole genome shotgun (WGS) entry which is preliminary data.</text>
</comment>
<evidence type="ECO:0000259" key="2">
    <source>
        <dbReference type="PROSITE" id="PS51186"/>
    </source>
</evidence>
<dbReference type="PANTHER" id="PTHR41368:SF1">
    <property type="entry name" value="PROTEIN YGHO"/>
    <property type="match status" value="1"/>
</dbReference>
<dbReference type="PANTHER" id="PTHR41368">
    <property type="entry name" value="PROTEIN YGHO"/>
    <property type="match status" value="1"/>
</dbReference>
<dbReference type="RefSeq" id="WP_071111891.1">
    <property type="nucleotide sequence ID" value="NZ_MKCT01000001.1"/>
</dbReference>
<dbReference type="InterPro" id="IPR016181">
    <property type="entry name" value="Acyl_CoA_acyltransferase"/>
</dbReference>
<sequence>MIRIVPVTDRRSREWFIDVPFRLYRNDPLWVPPLRSDMRKLISPKHNPFFAEADIQNFVALDADMTPVGRISAIIHHEYNRRFGEDRAFFGFYETSPDPAVSAALFQTVESWSQARGKRTLIGPYSYTSTQDAALLLENLDSQPPCLLQTYNPEYYRQHLESAGFNLAFTFSTYGVDSVKTPRTDKLQNQAAMLRQRHNIQVRNASKAELKQNLDELRRLFNDCFADNLEVAPISRESFRFQLDSVRPFIDLAGIRVIEVDNQPAAFFLILPDLNELLTRLGGKLGLLDLIRLPRYRKQIRKCVIALIGARPMLHGQGVGRIIADEIIRYAYGRYEEVHTMWIDDRNPSSYVLAANGGMQRTKRYGVFQKSLGAGSAAAKEAQA</sequence>
<reference evidence="3 4" key="1">
    <citation type="submission" date="2016-09" db="EMBL/GenBank/DDBJ databases">
        <title>Chromobacterium muskegensis sp. nov., an insecticidal bacterium isolated from Sphagnum bogs.</title>
        <authorList>
            <person name="Sparks M.E."/>
            <person name="Blackburn M.B."/>
            <person name="Gundersen-Rindal D.E."/>
            <person name="Mitchell A."/>
            <person name="Farrar R."/>
            <person name="Kuhar D."/>
        </authorList>
    </citation>
    <scope>NUCLEOTIDE SEQUENCE [LARGE SCALE GENOMIC DNA]</scope>
    <source>
        <strain evidence="3 4">14B-1</strain>
    </source>
</reference>
<dbReference type="InterPro" id="IPR000182">
    <property type="entry name" value="GNAT_dom"/>
</dbReference>
<gene>
    <name evidence="3" type="ORF">BI344_05440</name>
</gene>
<feature type="domain" description="N-acetyltransferase" evidence="2">
    <location>
        <begin position="200"/>
        <end position="373"/>
    </location>
</feature>
<dbReference type="PROSITE" id="PS51186">
    <property type="entry name" value="GNAT"/>
    <property type="match status" value="1"/>
</dbReference>
<dbReference type="EMBL" id="MKCT01000001">
    <property type="protein sequence ID" value="OHX21943.1"/>
    <property type="molecule type" value="Genomic_DNA"/>
</dbReference>
<evidence type="ECO:0000256" key="1">
    <source>
        <dbReference type="SAM" id="Coils"/>
    </source>
</evidence>
<dbReference type="Proteomes" id="UP000180280">
    <property type="component" value="Unassembled WGS sequence"/>
</dbReference>
<dbReference type="Gene3D" id="3.40.630.30">
    <property type="match status" value="1"/>
</dbReference>
<name>A0ABX3CIL2_9NEIS</name>
<evidence type="ECO:0000313" key="4">
    <source>
        <dbReference type="Proteomes" id="UP000180280"/>
    </source>
</evidence>
<dbReference type="InterPro" id="IPR039968">
    <property type="entry name" value="BcerS-like"/>
</dbReference>
<keyword evidence="1" id="KW-0175">Coiled coil</keyword>